<dbReference type="RefSeq" id="WP_192763177.1">
    <property type="nucleotide sequence ID" value="NZ_JADBDZ010000001.1"/>
</dbReference>
<dbReference type="EMBL" id="JADBDZ010000001">
    <property type="protein sequence ID" value="MBE1537272.1"/>
    <property type="molecule type" value="Genomic_DNA"/>
</dbReference>
<reference evidence="4 5" key="1">
    <citation type="submission" date="2020-10" db="EMBL/GenBank/DDBJ databases">
        <title>Sequencing the genomes of 1000 actinobacteria strains.</title>
        <authorList>
            <person name="Klenk H.-P."/>
        </authorList>
    </citation>
    <scope>NUCLEOTIDE SEQUENCE [LARGE SCALE GENOMIC DNA]</scope>
    <source>
        <strain evidence="4 5">DSM 46744</strain>
    </source>
</reference>
<accession>A0ABR9K381</accession>
<evidence type="ECO:0000259" key="3">
    <source>
        <dbReference type="Pfam" id="PF13569"/>
    </source>
</evidence>
<organism evidence="4 5">
    <name type="scientific">Actinomadura algeriensis</name>
    <dbReference type="NCBI Taxonomy" id="1679523"/>
    <lineage>
        <taxon>Bacteria</taxon>
        <taxon>Bacillati</taxon>
        <taxon>Actinomycetota</taxon>
        <taxon>Actinomycetes</taxon>
        <taxon>Streptosporangiales</taxon>
        <taxon>Thermomonosporaceae</taxon>
        <taxon>Actinomadura</taxon>
    </lineage>
</organism>
<protein>
    <recommendedName>
        <fullName evidence="3">DUF4132 domain-containing protein</fullName>
    </recommendedName>
</protein>
<evidence type="ECO:0000256" key="2">
    <source>
        <dbReference type="SAM" id="MobiDB-lite"/>
    </source>
</evidence>
<gene>
    <name evidence="4" type="ORF">H4W34_007105</name>
</gene>
<feature type="coiled-coil region" evidence="1">
    <location>
        <begin position="758"/>
        <end position="785"/>
    </location>
</feature>
<dbReference type="Pfam" id="PF13569">
    <property type="entry name" value="DUF4132"/>
    <property type="match status" value="1"/>
</dbReference>
<feature type="region of interest" description="Disordered" evidence="2">
    <location>
        <begin position="824"/>
        <end position="845"/>
    </location>
</feature>
<name>A0ABR9K381_9ACTN</name>
<evidence type="ECO:0000313" key="4">
    <source>
        <dbReference type="EMBL" id="MBE1537272.1"/>
    </source>
</evidence>
<keyword evidence="5" id="KW-1185">Reference proteome</keyword>
<evidence type="ECO:0000256" key="1">
    <source>
        <dbReference type="SAM" id="Coils"/>
    </source>
</evidence>
<keyword evidence="1" id="KW-0175">Coiled coil</keyword>
<dbReference type="InterPro" id="IPR025406">
    <property type="entry name" value="DUF4132"/>
</dbReference>
<evidence type="ECO:0000313" key="5">
    <source>
        <dbReference type="Proteomes" id="UP000627838"/>
    </source>
</evidence>
<dbReference type="Proteomes" id="UP000627838">
    <property type="component" value="Unassembled WGS sequence"/>
</dbReference>
<sequence>MTDENALTMPDAWLDVLHPRRDRAHVPEPPAPGADAPERVRRMVDAVRDDIEIVLDLPGTAPDLAAAARAHLGGEPDPVGAAVLAHVAGPLDKQTEQPVQDPEVLFFEALVAEHGVAFAAHAYTELAGIVQASPAHNGVYGARHRPTVAMYPAWGFTKDLARSLRARLAAAPGDVYADAAERLDGARRHDWQRALAAYLMPTREDWVEDLCANTPGLPERFAHAQEWLVFCALGGPHQLAAMGRRAARTYERDVVATLVDGLGPEAVVPLLAGVLDDRHGDRVALEFLGALPVDEAFQALVARIGRPAVRAAVLSAAGRFPARAARLLPASSARLAADVLSEHVRAHPAVAEEAARHLPAGQRAKVRAALDRLPPAADLPPLLAEPPWTRVRPKAKPAVLKNLRAPEARAVAWAPGERDDWAAGLPARWVSAARRIDAEEAVKVVEGTSRWAYGEEGLLLGGPEDLARPLLVSWEPTWMWQVREWLPALVARWELDARDLVLRVARRDPAGLGRYALPLLTDEIARTMADWLVRLKTAGKTARAWFRRHGAAAAPSLVPDALGKAGPARRAAEHALRHLAEQEGPDAVVAAARVHGDEAAAGVEALLAADPLDALPAKMPAVDWVDLRLLPQILLRDRTHALPDGAVRHVVTMLAMSKPGDVYAGVRIVRELCDPASLAEFGWALFRHWEFTGARPKENWPLTQLALTGDDETVRRLTPVIRAWPGEGGHAKAVTGLDVLTAIGTDTALIHLYSISQRVKFKGLKARAQEKIEELAAELELAPEQLADRLVPDFGLDASGTLTLDYGPRRFVIGFDELLRPTVADADGTPRKSLPKPGANDDPDLAPAAAKRFAALKKDVRTVASDQIGRLESAMLARRRWPVAEFREFLVAHPLVGHLVRRLVWLADDGDGDGDGGGGAAFRVAEDGTFADASDDAITLPGTAHVRVAHPVHLGDEVKAWSELFADYEILQPFEQLQRTVHTLAPGEREGGRLARFEGRAVEVAGLLGLTRRGWERGAPMEVGLEKWISRPVSRDRHLVLSLEPGFPVYDPYEQAGQILADVRLAHHPHEYGKGAGEPDLRLGDLDPVTVSEMLADLTALTSAEDATTR</sequence>
<proteinExistence type="predicted"/>
<feature type="domain" description="DUF4132" evidence="3">
    <location>
        <begin position="828"/>
        <end position="1015"/>
    </location>
</feature>
<comment type="caution">
    <text evidence="4">The sequence shown here is derived from an EMBL/GenBank/DDBJ whole genome shotgun (WGS) entry which is preliminary data.</text>
</comment>